<dbReference type="AlphaFoldDB" id="A0A0G3WCX1"/>
<gene>
    <name evidence="1" type="ORF">CACET_c30270</name>
</gene>
<sequence>MEKEKTLLELIEGLKDEFDFLPPDENIKKDFLTFIKFIILGS</sequence>
<dbReference type="Proteomes" id="UP000035704">
    <property type="component" value="Chromosome"/>
</dbReference>
<accession>A0A0G3WCX1</accession>
<reference evidence="1 2" key="1">
    <citation type="submission" date="2014-10" db="EMBL/GenBank/DDBJ databases">
        <title>Genome sequence of Clostridium aceticum DSM 1496.</title>
        <authorList>
            <person name="Poehlein A."/>
            <person name="Schiel-Bengelsdorf B."/>
            <person name="Gottschalk G."/>
            <person name="Duerre P."/>
            <person name="Daniel R."/>
        </authorList>
    </citation>
    <scope>NUCLEOTIDE SEQUENCE [LARGE SCALE GENOMIC DNA]</scope>
    <source>
        <strain evidence="1 2">DSM 1496</strain>
    </source>
</reference>
<protein>
    <submittedName>
        <fullName evidence="1">Uncharacterized protein</fullName>
    </submittedName>
</protein>
<evidence type="ECO:0000313" key="2">
    <source>
        <dbReference type="Proteomes" id="UP000035704"/>
    </source>
</evidence>
<keyword evidence="2" id="KW-1185">Reference proteome</keyword>
<proteinExistence type="predicted"/>
<organism evidence="1 2">
    <name type="scientific">Clostridium aceticum</name>
    <dbReference type="NCBI Taxonomy" id="84022"/>
    <lineage>
        <taxon>Bacteria</taxon>
        <taxon>Bacillati</taxon>
        <taxon>Bacillota</taxon>
        <taxon>Clostridia</taxon>
        <taxon>Eubacteriales</taxon>
        <taxon>Clostridiaceae</taxon>
        <taxon>Clostridium</taxon>
    </lineage>
</organism>
<name>A0A0G3WCX1_9CLOT</name>
<dbReference type="KEGG" id="cace:CACET_c30270"/>
<dbReference type="EMBL" id="CP009687">
    <property type="protein sequence ID" value="AKL96471.1"/>
    <property type="molecule type" value="Genomic_DNA"/>
</dbReference>
<dbReference type="RefSeq" id="WP_278287082.1">
    <property type="nucleotide sequence ID" value="NZ_CP009687.1"/>
</dbReference>
<evidence type="ECO:0000313" key="1">
    <source>
        <dbReference type="EMBL" id="AKL96471.1"/>
    </source>
</evidence>
<dbReference type="PATRIC" id="fig|84022.6.peg.3082"/>
<dbReference type="STRING" id="84022.CACET_c30270"/>